<protein>
    <submittedName>
        <fullName evidence="1">Uncharacterized protein</fullName>
    </submittedName>
</protein>
<dbReference type="EMBL" id="JAYMYR010000010">
    <property type="protein sequence ID" value="KAK7335307.1"/>
    <property type="molecule type" value="Genomic_DNA"/>
</dbReference>
<evidence type="ECO:0000313" key="2">
    <source>
        <dbReference type="Proteomes" id="UP001374584"/>
    </source>
</evidence>
<name>A0AAN9LFY5_PHACN</name>
<dbReference type="AlphaFoldDB" id="A0AAN9LFY5"/>
<proteinExistence type="predicted"/>
<organism evidence="1 2">
    <name type="scientific">Phaseolus coccineus</name>
    <name type="common">Scarlet runner bean</name>
    <name type="synonym">Phaseolus multiflorus</name>
    <dbReference type="NCBI Taxonomy" id="3886"/>
    <lineage>
        <taxon>Eukaryota</taxon>
        <taxon>Viridiplantae</taxon>
        <taxon>Streptophyta</taxon>
        <taxon>Embryophyta</taxon>
        <taxon>Tracheophyta</taxon>
        <taxon>Spermatophyta</taxon>
        <taxon>Magnoliopsida</taxon>
        <taxon>eudicotyledons</taxon>
        <taxon>Gunneridae</taxon>
        <taxon>Pentapetalae</taxon>
        <taxon>rosids</taxon>
        <taxon>fabids</taxon>
        <taxon>Fabales</taxon>
        <taxon>Fabaceae</taxon>
        <taxon>Papilionoideae</taxon>
        <taxon>50 kb inversion clade</taxon>
        <taxon>NPAAA clade</taxon>
        <taxon>indigoferoid/millettioid clade</taxon>
        <taxon>Phaseoleae</taxon>
        <taxon>Phaseolus</taxon>
    </lineage>
</organism>
<evidence type="ECO:0000313" key="1">
    <source>
        <dbReference type="EMBL" id="KAK7335307.1"/>
    </source>
</evidence>
<dbReference type="Proteomes" id="UP001374584">
    <property type="component" value="Unassembled WGS sequence"/>
</dbReference>
<comment type="caution">
    <text evidence="1">The sequence shown here is derived from an EMBL/GenBank/DDBJ whole genome shotgun (WGS) entry which is preliminary data.</text>
</comment>
<gene>
    <name evidence="1" type="ORF">VNO80_27085</name>
</gene>
<keyword evidence="2" id="KW-1185">Reference proteome</keyword>
<accession>A0AAN9LFY5</accession>
<sequence length="84" mass="9558">MKNSKCTETQEIEAILVKHIERGINLSYVNEIYCTADYLGKGFRIGIVAVMIALTEATTIGRTFASMKDYECCWFIHFLLCGNR</sequence>
<reference evidence="1 2" key="1">
    <citation type="submission" date="2024-01" db="EMBL/GenBank/DDBJ databases">
        <title>The genomes of 5 underutilized Papilionoideae crops provide insights into root nodulation and disease resistanc.</title>
        <authorList>
            <person name="Jiang F."/>
        </authorList>
    </citation>
    <scope>NUCLEOTIDE SEQUENCE [LARGE SCALE GENOMIC DNA]</scope>
    <source>
        <strain evidence="1">JINMINGXINNONG_FW02</strain>
        <tissue evidence="1">Leaves</tissue>
    </source>
</reference>